<protein>
    <submittedName>
        <fullName evidence="3">Uncharacterized protein</fullName>
    </submittedName>
</protein>
<feature type="region of interest" description="Disordered" evidence="1">
    <location>
        <begin position="1"/>
        <end position="25"/>
    </location>
</feature>
<evidence type="ECO:0000256" key="1">
    <source>
        <dbReference type="SAM" id="MobiDB-lite"/>
    </source>
</evidence>
<dbReference type="EMBL" id="CAJOBD010006906">
    <property type="protein sequence ID" value="CAF4073649.1"/>
    <property type="molecule type" value="Genomic_DNA"/>
</dbReference>
<evidence type="ECO:0000313" key="3">
    <source>
        <dbReference type="EMBL" id="CAF4073649.1"/>
    </source>
</evidence>
<evidence type="ECO:0000313" key="4">
    <source>
        <dbReference type="Proteomes" id="UP000663836"/>
    </source>
</evidence>
<feature type="compositionally biased region" description="Acidic residues" evidence="1">
    <location>
        <begin position="8"/>
        <end position="22"/>
    </location>
</feature>
<organism evidence="3 4">
    <name type="scientific">Rotaria sordida</name>
    <dbReference type="NCBI Taxonomy" id="392033"/>
    <lineage>
        <taxon>Eukaryota</taxon>
        <taxon>Metazoa</taxon>
        <taxon>Spiralia</taxon>
        <taxon>Gnathifera</taxon>
        <taxon>Rotifera</taxon>
        <taxon>Eurotatoria</taxon>
        <taxon>Bdelloidea</taxon>
        <taxon>Philodinida</taxon>
        <taxon>Philodinidae</taxon>
        <taxon>Rotaria</taxon>
    </lineage>
</organism>
<sequence>MNLNNDATTEDNGDDQTGDDDDARSTGDTRHYSFFCYVENFHERFYPDIMDDAPNMDLESATQLLNNQEFTDQESFDHDSHLTTVEQQQQTDYDLDTIRQKMFEYDQDQLKGIQMPNEGKENLKIINSYSVTSTTCNLL</sequence>
<comment type="caution">
    <text evidence="3">The sequence shown here is derived from an EMBL/GenBank/DDBJ whole genome shotgun (WGS) entry which is preliminary data.</text>
</comment>
<reference evidence="3" key="1">
    <citation type="submission" date="2021-02" db="EMBL/GenBank/DDBJ databases">
        <authorList>
            <person name="Nowell W R."/>
        </authorList>
    </citation>
    <scope>NUCLEOTIDE SEQUENCE</scope>
</reference>
<dbReference type="Proteomes" id="UP000663864">
    <property type="component" value="Unassembled WGS sequence"/>
</dbReference>
<name>A0A819T8H5_9BILA</name>
<proteinExistence type="predicted"/>
<gene>
    <name evidence="3" type="ORF">JBS370_LOCUS30299</name>
    <name evidence="2" type="ORF">ZHD862_LOCUS13304</name>
</gene>
<evidence type="ECO:0000313" key="2">
    <source>
        <dbReference type="EMBL" id="CAF1016415.1"/>
    </source>
</evidence>
<dbReference type="Proteomes" id="UP000663836">
    <property type="component" value="Unassembled WGS sequence"/>
</dbReference>
<dbReference type="AlphaFoldDB" id="A0A819T8H5"/>
<accession>A0A819T8H5</accession>
<dbReference type="EMBL" id="CAJNOT010000544">
    <property type="protein sequence ID" value="CAF1016415.1"/>
    <property type="molecule type" value="Genomic_DNA"/>
</dbReference>